<dbReference type="Gene3D" id="3.90.550.10">
    <property type="entry name" value="Spore Coat Polysaccharide Biosynthesis Protein SpsA, Chain A"/>
    <property type="match status" value="1"/>
</dbReference>
<evidence type="ECO:0000259" key="1">
    <source>
        <dbReference type="Pfam" id="PF00535"/>
    </source>
</evidence>
<reference evidence="2" key="1">
    <citation type="submission" date="2015-08" db="EMBL/GenBank/DDBJ databases">
        <authorList>
            <person name="Babu N.S."/>
            <person name="Beckwith C.J."/>
            <person name="Beseler K.G."/>
            <person name="Brison A."/>
            <person name="Carone J.V."/>
            <person name="Caskin T.P."/>
            <person name="Diamond M."/>
            <person name="Durham M.E."/>
            <person name="Foxe J.M."/>
            <person name="Go M."/>
            <person name="Henderson B.A."/>
            <person name="Jones I.B."/>
            <person name="McGettigan J.A."/>
            <person name="Micheletti S.J."/>
            <person name="Nasrallah M.E."/>
            <person name="Ortiz D."/>
            <person name="Piller C.R."/>
            <person name="Privatt S.R."/>
            <person name="Schneider S.L."/>
            <person name="Sharp S."/>
            <person name="Smith T.C."/>
            <person name="Stanton J.D."/>
            <person name="Ullery H.E."/>
            <person name="Wilson R.J."/>
            <person name="Serrano M.G."/>
            <person name="Buck G."/>
            <person name="Lee V."/>
            <person name="Wang Y."/>
            <person name="Carvalho R."/>
            <person name="Voegtly L."/>
            <person name="Shi R."/>
            <person name="Duckworth R."/>
            <person name="Johnson A."/>
            <person name="Loviza R."/>
            <person name="Walstead R."/>
            <person name="Shah Z."/>
            <person name="Kiflezghi M."/>
            <person name="Wade K."/>
            <person name="Ball S.L."/>
            <person name="Bradley K.W."/>
            <person name="Asai D.J."/>
            <person name="Bowman C.A."/>
            <person name="Russell D.A."/>
            <person name="Pope W.H."/>
            <person name="Jacobs-Sera D."/>
            <person name="Hendrix R.W."/>
            <person name="Hatfull G.F."/>
        </authorList>
    </citation>
    <scope>NUCLEOTIDE SEQUENCE</scope>
</reference>
<name>A0A2P2BW17_9ZZZZ</name>
<sequence length="291" mass="32545">MIDVLLPFYGDPALLREAVESVRAQTCGEWRLLVVDDCYPGESVEPWLSGLGDPRIHYARNPENLGVNRNFQHCLELAEADHVVFLGCDDVLLPRYVEVVAAAARSTSAAMVQCVVEVIDSAGRPAMNLTDRVKRRLMPEVRGRLTLSGEDLARRLLVGNWAYFPAICWDRRAALAHGFRPGLGLVLDLALILDLVADGADFVLLDEVCFAYRRHEDSASSVAAVDTRRFEEERAFFADVARQLEDRGWTRAARAARLHVTSRLHAAALLPAALRTRDRRVVRSLLRHLAR</sequence>
<dbReference type="AlphaFoldDB" id="A0A2P2BW17"/>
<dbReference type="PANTHER" id="PTHR22916:SF3">
    <property type="entry name" value="UDP-GLCNAC:BETAGAL BETA-1,3-N-ACETYLGLUCOSAMINYLTRANSFERASE-LIKE PROTEIN 1"/>
    <property type="match status" value="1"/>
</dbReference>
<dbReference type="InterPro" id="IPR029044">
    <property type="entry name" value="Nucleotide-diphossugar_trans"/>
</dbReference>
<dbReference type="GO" id="GO:0016758">
    <property type="term" value="F:hexosyltransferase activity"/>
    <property type="evidence" value="ECO:0007669"/>
    <property type="project" value="UniProtKB-ARBA"/>
</dbReference>
<gene>
    <name evidence="2" type="ORF">NOCA2100070</name>
</gene>
<proteinExistence type="predicted"/>
<organism evidence="2">
    <name type="scientific">metagenome</name>
    <dbReference type="NCBI Taxonomy" id="256318"/>
    <lineage>
        <taxon>unclassified sequences</taxon>
        <taxon>metagenomes</taxon>
    </lineage>
</organism>
<accession>A0A2P2BW17</accession>
<dbReference type="InterPro" id="IPR001173">
    <property type="entry name" value="Glyco_trans_2-like"/>
</dbReference>
<protein>
    <recommendedName>
        <fullName evidence="1">Glycosyltransferase 2-like domain-containing protein</fullName>
    </recommendedName>
</protein>
<dbReference type="Pfam" id="PF00535">
    <property type="entry name" value="Glycos_transf_2"/>
    <property type="match status" value="1"/>
</dbReference>
<dbReference type="PANTHER" id="PTHR22916">
    <property type="entry name" value="GLYCOSYLTRANSFERASE"/>
    <property type="match status" value="1"/>
</dbReference>
<dbReference type="SUPFAM" id="SSF53448">
    <property type="entry name" value="Nucleotide-diphospho-sugar transferases"/>
    <property type="match status" value="1"/>
</dbReference>
<evidence type="ECO:0000313" key="2">
    <source>
        <dbReference type="EMBL" id="CUR53937.1"/>
    </source>
</evidence>
<dbReference type="EMBL" id="CZKA01000002">
    <property type="protein sequence ID" value="CUR53937.1"/>
    <property type="molecule type" value="Genomic_DNA"/>
</dbReference>
<feature type="domain" description="Glycosyltransferase 2-like" evidence="1">
    <location>
        <begin position="4"/>
        <end position="131"/>
    </location>
</feature>